<dbReference type="SUPFAM" id="SSF46548">
    <property type="entry name" value="alpha-helical ferredoxin"/>
    <property type="match status" value="1"/>
</dbReference>
<dbReference type="InterPro" id="IPR023210">
    <property type="entry name" value="NADP_OxRdtase_dom"/>
</dbReference>
<dbReference type="CDD" id="cd19100">
    <property type="entry name" value="AKR_unchar"/>
    <property type="match status" value="1"/>
</dbReference>
<dbReference type="PROSITE" id="PS00198">
    <property type="entry name" value="4FE4S_FER_1"/>
    <property type="match status" value="1"/>
</dbReference>
<name>A0A7V3YFD8_9BACT</name>
<dbReference type="Pfam" id="PF00248">
    <property type="entry name" value="Aldo_ket_red"/>
    <property type="match status" value="1"/>
</dbReference>
<sequence length="376" mass="43213">MERRRLGKTDLLLSLFGLGGFHLVELFRDDAVRLVHLYLDLGGNYIETAESYGHGDSEAKIGEVLKTRRNECFVATKSQKRTKTEILQSLEESLRRLNTDHVDLFFIHELNRFETLEAITTPGGALEGLERAKREGKVRYVAFSSHVTPEVAVKALEVYPFDALMIPLNYFDRFNFPGWETEVLPLARTRDVGVLAMKVFADGFLWRHPEEALRYVLSLPVSCLVLGANTEEYLRKDFALLERLTPMSESEKEEWFAKAPELGRYVCRQCGKCLPCPEGIDIPRIFLLEGQYDRQMKDDLIRDPAEYALRDRLRFWFGNQDYAQREYAQLSPDVSACTRCGVCEERCPYGLPVVKKLAIAHGKLTDRRPPGYTRIF</sequence>
<dbReference type="InterPro" id="IPR036812">
    <property type="entry name" value="NAD(P)_OxRdtase_dom_sf"/>
</dbReference>
<dbReference type="PROSITE" id="PS51379">
    <property type="entry name" value="4FE4S_FER_2"/>
    <property type="match status" value="1"/>
</dbReference>
<gene>
    <name evidence="5" type="ORF">ENV30_00675</name>
</gene>
<evidence type="ECO:0000259" key="4">
    <source>
        <dbReference type="PROSITE" id="PS51379"/>
    </source>
</evidence>
<accession>A0A7V3YFD8</accession>
<keyword evidence="2" id="KW-0408">Iron</keyword>
<dbReference type="InterPro" id="IPR017900">
    <property type="entry name" value="4Fe4S_Fe_S_CS"/>
</dbReference>
<dbReference type="PANTHER" id="PTHR43312">
    <property type="entry name" value="D-THREO-ALDOSE 1-DEHYDROGENASE"/>
    <property type="match status" value="1"/>
</dbReference>
<organism evidence="5">
    <name type="scientific">Candidatus Caldatribacterium californiense</name>
    <dbReference type="NCBI Taxonomy" id="1454726"/>
    <lineage>
        <taxon>Bacteria</taxon>
        <taxon>Pseudomonadati</taxon>
        <taxon>Atribacterota</taxon>
        <taxon>Atribacteria</taxon>
        <taxon>Atribacterales</taxon>
        <taxon>Candidatus Caldatribacteriaceae</taxon>
        <taxon>Candidatus Caldatribacterium</taxon>
    </lineage>
</organism>
<evidence type="ECO:0000256" key="2">
    <source>
        <dbReference type="ARBA" id="ARBA00023004"/>
    </source>
</evidence>
<keyword evidence="3" id="KW-0411">Iron-sulfur</keyword>
<dbReference type="EMBL" id="DTFV01000011">
    <property type="protein sequence ID" value="HGI29821.1"/>
    <property type="molecule type" value="Genomic_DNA"/>
</dbReference>
<evidence type="ECO:0000256" key="1">
    <source>
        <dbReference type="ARBA" id="ARBA00022723"/>
    </source>
</evidence>
<comment type="caution">
    <text evidence="5">The sequence shown here is derived from an EMBL/GenBank/DDBJ whole genome shotgun (WGS) entry which is preliminary data.</text>
</comment>
<dbReference type="SUPFAM" id="SSF51430">
    <property type="entry name" value="NAD(P)-linked oxidoreductase"/>
    <property type="match status" value="1"/>
</dbReference>
<dbReference type="Pfam" id="PF13534">
    <property type="entry name" value="Fer4_17"/>
    <property type="match status" value="1"/>
</dbReference>
<feature type="domain" description="4Fe-4S ferredoxin-type" evidence="4">
    <location>
        <begin position="328"/>
        <end position="357"/>
    </location>
</feature>
<evidence type="ECO:0000313" key="5">
    <source>
        <dbReference type="EMBL" id="HGI29821.1"/>
    </source>
</evidence>
<proteinExistence type="predicted"/>
<reference evidence="5" key="1">
    <citation type="journal article" date="2020" name="mSystems">
        <title>Genome- and Community-Level Interaction Insights into Carbon Utilization and Element Cycling Functions of Hydrothermarchaeota in Hydrothermal Sediment.</title>
        <authorList>
            <person name="Zhou Z."/>
            <person name="Liu Y."/>
            <person name="Xu W."/>
            <person name="Pan J."/>
            <person name="Luo Z.H."/>
            <person name="Li M."/>
        </authorList>
    </citation>
    <scope>NUCLEOTIDE SEQUENCE [LARGE SCALE GENOMIC DNA]</scope>
    <source>
        <strain evidence="5">SpSt-747</strain>
    </source>
</reference>
<dbReference type="PANTHER" id="PTHR43312:SF1">
    <property type="entry name" value="NADP-DEPENDENT OXIDOREDUCTASE DOMAIN-CONTAINING PROTEIN"/>
    <property type="match status" value="1"/>
</dbReference>
<protein>
    <submittedName>
        <fullName evidence="5">Aldo/keto reductase</fullName>
    </submittedName>
</protein>
<dbReference type="GO" id="GO:0046872">
    <property type="term" value="F:metal ion binding"/>
    <property type="evidence" value="ECO:0007669"/>
    <property type="project" value="UniProtKB-KW"/>
</dbReference>
<dbReference type="InterPro" id="IPR017896">
    <property type="entry name" value="4Fe4S_Fe-S-bd"/>
</dbReference>
<dbReference type="Gene3D" id="3.20.20.100">
    <property type="entry name" value="NADP-dependent oxidoreductase domain"/>
    <property type="match status" value="1"/>
</dbReference>
<evidence type="ECO:0000256" key="3">
    <source>
        <dbReference type="ARBA" id="ARBA00023014"/>
    </source>
</evidence>
<keyword evidence="1" id="KW-0479">Metal-binding</keyword>
<dbReference type="InterPro" id="IPR053135">
    <property type="entry name" value="AKR2_Oxidoreductase"/>
</dbReference>
<dbReference type="AlphaFoldDB" id="A0A7V3YFD8"/>
<dbReference type="GO" id="GO:0051536">
    <property type="term" value="F:iron-sulfur cluster binding"/>
    <property type="evidence" value="ECO:0007669"/>
    <property type="project" value="UniProtKB-KW"/>
</dbReference>